<organism evidence="13 14">
    <name type="scientific">Tractidigestivibacter scatoligenes</name>
    <name type="common">Olsenella scatoligenes</name>
    <dbReference type="NCBI Taxonomy" id="1299998"/>
    <lineage>
        <taxon>Bacteria</taxon>
        <taxon>Bacillati</taxon>
        <taxon>Actinomycetota</taxon>
        <taxon>Coriobacteriia</taxon>
        <taxon>Coriobacteriales</taxon>
        <taxon>Atopobiaceae</taxon>
        <taxon>Tractidigestivibacter</taxon>
    </lineage>
</organism>
<dbReference type="OrthoDB" id="9805537at2"/>
<dbReference type="Gene3D" id="3.30.70.260">
    <property type="match status" value="1"/>
</dbReference>
<evidence type="ECO:0000313" key="13">
    <source>
        <dbReference type="EMBL" id="KUH57909.1"/>
    </source>
</evidence>
<dbReference type="InterPro" id="IPR004643">
    <property type="entry name" value="Fe-S_L-Ser_bsu"/>
</dbReference>
<evidence type="ECO:0000256" key="3">
    <source>
        <dbReference type="ARBA" id="ARBA00008636"/>
    </source>
</evidence>
<evidence type="ECO:0000313" key="14">
    <source>
        <dbReference type="Proteomes" id="UP000054078"/>
    </source>
</evidence>
<keyword evidence="9 11" id="KW-0456">Lyase</keyword>
<evidence type="ECO:0000256" key="4">
    <source>
        <dbReference type="ARBA" id="ARBA00022432"/>
    </source>
</evidence>
<dbReference type="GO" id="GO:0003941">
    <property type="term" value="F:L-serine ammonia-lyase activity"/>
    <property type="evidence" value="ECO:0007669"/>
    <property type="project" value="UniProtKB-UniRule"/>
</dbReference>
<dbReference type="Pfam" id="PF01842">
    <property type="entry name" value="ACT"/>
    <property type="match status" value="1"/>
</dbReference>
<evidence type="ECO:0000256" key="1">
    <source>
        <dbReference type="ARBA" id="ARBA00001966"/>
    </source>
</evidence>
<evidence type="ECO:0000256" key="10">
    <source>
        <dbReference type="ARBA" id="ARBA00049406"/>
    </source>
</evidence>
<dbReference type="PROSITE" id="PS51671">
    <property type="entry name" value="ACT"/>
    <property type="match status" value="1"/>
</dbReference>
<proteinExistence type="inferred from homology"/>
<comment type="cofactor">
    <cofactor evidence="1 11">
        <name>[4Fe-4S] cluster</name>
        <dbReference type="ChEBI" id="CHEBI:49883"/>
    </cofactor>
</comment>
<name>A0A124EGL9_TRASO</name>
<dbReference type="RefSeq" id="WP_059055673.1">
    <property type="nucleotide sequence ID" value="NZ_LOJF01000011.1"/>
</dbReference>
<keyword evidence="6 11" id="KW-0479">Metal-binding</keyword>
<keyword evidence="4 11" id="KW-0312">Gluconeogenesis</keyword>
<dbReference type="PANTHER" id="PTHR30182:SF1">
    <property type="entry name" value="L-SERINE DEHYDRATASE 1"/>
    <property type="match status" value="1"/>
</dbReference>
<keyword evidence="7 11" id="KW-0408">Iron</keyword>
<accession>A0A124EGL9</accession>
<dbReference type="GO" id="GO:0006094">
    <property type="term" value="P:gluconeogenesis"/>
    <property type="evidence" value="ECO:0007669"/>
    <property type="project" value="UniProtKB-KW"/>
</dbReference>
<evidence type="ECO:0000256" key="11">
    <source>
        <dbReference type="RuleBase" id="RU366059"/>
    </source>
</evidence>
<dbReference type="Pfam" id="PF03313">
    <property type="entry name" value="SDH_alpha"/>
    <property type="match status" value="1"/>
</dbReference>
<keyword evidence="5 11" id="KW-0004">4Fe-4S</keyword>
<sequence length="531" mass="52964">MVTMSAFEVLGPIMVGPSSSHTAGALRIALVARSLAPAPIRHVDFVLYNSFSRTHLGHGTDRALVAGILGLGPADIRVRRSFELAREAGLGFTITEGGRDEGLHPNTVEIRMECEGGSSISVTGESLGGGRVRVSSIDGVRVSIAGDMPTIFVEHRDLPGVLAALTRTLSTANVNIATMSTFREERGGKAYTVFEVDEPVGARLLELLGANEHVEFASQVNVPGAAGASAPVESGLSFASGSQLLAACGARQLSIGELMRAREVELTGDAAGTFSPDAAMAHVLEVMRSETTEAITRPKASLGGLLGGQAASVASCGKGGLAGALLGTTLTRATAFAMATLERSATMGVIVAAPTAGSAGVVPGALLACAEATGAEDAAIRRALWNASAVGALISTNATVAGAEGGCQAEVGTASAMAASALVELLGGTPAQCLDAASLAIANTLGLVCDPVGGMVEFPCQARNAMGVACAMSSAQLALSGVGCPIPFDEVVDAMAAVGAALPATLRETAEGGLAATPTARGGCPGCGACA</sequence>
<comment type="similarity">
    <text evidence="3 11">Belongs to the iron-sulfur dependent L-serine dehydratase family.</text>
</comment>
<dbReference type="InterPro" id="IPR051318">
    <property type="entry name" value="Fe-S_L-Ser"/>
</dbReference>
<evidence type="ECO:0000259" key="12">
    <source>
        <dbReference type="PROSITE" id="PS51671"/>
    </source>
</evidence>
<dbReference type="InterPro" id="IPR004642">
    <property type="entry name" value="Ser_deHydtase_asu"/>
</dbReference>
<dbReference type="GO" id="GO:0046872">
    <property type="term" value="F:metal ion binding"/>
    <property type="evidence" value="ECO:0007669"/>
    <property type="project" value="UniProtKB-KW"/>
</dbReference>
<dbReference type="NCBIfam" id="TIGR00719">
    <property type="entry name" value="sda_beta"/>
    <property type="match status" value="1"/>
</dbReference>
<comment type="catalytic activity">
    <reaction evidence="10 11">
        <text>L-serine = pyruvate + NH4(+)</text>
        <dbReference type="Rhea" id="RHEA:19169"/>
        <dbReference type="ChEBI" id="CHEBI:15361"/>
        <dbReference type="ChEBI" id="CHEBI:28938"/>
        <dbReference type="ChEBI" id="CHEBI:33384"/>
        <dbReference type="EC" id="4.3.1.17"/>
    </reaction>
</comment>
<evidence type="ECO:0000256" key="2">
    <source>
        <dbReference type="ARBA" id="ARBA00004742"/>
    </source>
</evidence>
<dbReference type="AlphaFoldDB" id="A0A124EGL9"/>
<dbReference type="Gene3D" id="3.30.1330.90">
    <property type="entry name" value="D-3-phosphoglycerate dehydrogenase, domain 3"/>
    <property type="match status" value="1"/>
</dbReference>
<dbReference type="SUPFAM" id="SSF55021">
    <property type="entry name" value="ACT-like"/>
    <property type="match status" value="1"/>
</dbReference>
<evidence type="ECO:0000256" key="7">
    <source>
        <dbReference type="ARBA" id="ARBA00023004"/>
    </source>
</evidence>
<keyword evidence="14" id="KW-1185">Reference proteome</keyword>
<dbReference type="SUPFAM" id="SSF143548">
    <property type="entry name" value="Serine metabolism enzymes domain"/>
    <property type="match status" value="1"/>
</dbReference>
<dbReference type="InterPro" id="IPR005130">
    <property type="entry name" value="Ser_deHydtase-like_asu"/>
</dbReference>
<dbReference type="CDD" id="cd04879">
    <property type="entry name" value="ACT_3PGDH-like"/>
    <property type="match status" value="1"/>
</dbReference>
<protein>
    <recommendedName>
        <fullName evidence="11">L-serine dehydratase</fullName>
        <ecNumber evidence="11">4.3.1.17</ecNumber>
    </recommendedName>
</protein>
<dbReference type="Pfam" id="PF03315">
    <property type="entry name" value="SDH_beta"/>
    <property type="match status" value="1"/>
</dbReference>
<dbReference type="GO" id="GO:0051539">
    <property type="term" value="F:4 iron, 4 sulfur cluster binding"/>
    <property type="evidence" value="ECO:0007669"/>
    <property type="project" value="UniProtKB-UniRule"/>
</dbReference>
<reference evidence="13 14" key="1">
    <citation type="submission" date="2015-12" db="EMBL/GenBank/DDBJ databases">
        <title>Draft Genome Sequence of Olsenella scatoligenes SK9K4T; a Producer of 3-Methylindole- (skatole) and 4-Methylphenol- (p-cresol) Isolated from Pig Feces.</title>
        <authorList>
            <person name="Li X."/>
            <person name="Borg B."/>
            <person name="Canibe N."/>
        </authorList>
    </citation>
    <scope>NUCLEOTIDE SEQUENCE [LARGE SCALE GENOMIC DNA]</scope>
    <source>
        <strain evidence="13 14">SK9K4</strain>
    </source>
</reference>
<evidence type="ECO:0000256" key="8">
    <source>
        <dbReference type="ARBA" id="ARBA00023014"/>
    </source>
</evidence>
<evidence type="ECO:0000256" key="5">
    <source>
        <dbReference type="ARBA" id="ARBA00022485"/>
    </source>
</evidence>
<evidence type="ECO:0000256" key="6">
    <source>
        <dbReference type="ARBA" id="ARBA00022723"/>
    </source>
</evidence>
<dbReference type="InterPro" id="IPR005131">
    <property type="entry name" value="Ser_deHydtase_bsu"/>
</dbReference>
<dbReference type="InterPro" id="IPR045865">
    <property type="entry name" value="ACT-like_dom_sf"/>
</dbReference>
<feature type="domain" description="ACT" evidence="12">
    <location>
        <begin position="150"/>
        <end position="225"/>
    </location>
</feature>
<evidence type="ECO:0000256" key="9">
    <source>
        <dbReference type="ARBA" id="ARBA00023239"/>
    </source>
</evidence>
<dbReference type="PANTHER" id="PTHR30182">
    <property type="entry name" value="L-SERINE DEHYDRATASE"/>
    <property type="match status" value="1"/>
</dbReference>
<dbReference type="EMBL" id="LOJF01000011">
    <property type="protein sequence ID" value="KUH57909.1"/>
    <property type="molecule type" value="Genomic_DNA"/>
</dbReference>
<dbReference type="EC" id="4.3.1.17" evidence="11"/>
<comment type="caution">
    <text evidence="13">The sequence shown here is derived from an EMBL/GenBank/DDBJ whole genome shotgun (WGS) entry which is preliminary data.</text>
</comment>
<keyword evidence="8 11" id="KW-0411">Iron-sulfur</keyword>
<gene>
    <name evidence="13" type="ORF">AUL39_09500</name>
</gene>
<comment type="pathway">
    <text evidence="2">Carbohydrate biosynthesis; gluconeogenesis.</text>
</comment>
<dbReference type="Proteomes" id="UP000054078">
    <property type="component" value="Unassembled WGS sequence"/>
</dbReference>
<dbReference type="STRING" id="1299998.AUL39_09500"/>
<dbReference type="InterPro" id="IPR002912">
    <property type="entry name" value="ACT_dom"/>
</dbReference>
<dbReference type="InterPro" id="IPR029009">
    <property type="entry name" value="ASB_dom_sf"/>
</dbReference>
<dbReference type="NCBIfam" id="TIGR00718">
    <property type="entry name" value="sda_alpha"/>
    <property type="match status" value="1"/>
</dbReference>